<evidence type="ECO:0000313" key="5">
    <source>
        <dbReference type="Proteomes" id="UP001501295"/>
    </source>
</evidence>
<keyword evidence="5" id="KW-1185">Reference proteome</keyword>
<keyword evidence="1" id="KW-0808">Transferase</keyword>
<sequence>MVGWTLMIRSAPFPDPPSTSEIEPRILVFGDVLDDIIVSPVKAPRGDADSRAVIQHRAGGWAANTAAWIGSTGVHVELVGRVGVGDVQRHSQILATAGVHPRLGYARNAATGTVVITLDGGSRTTMVDRGASAELAVEEITAEMIDGFDVVHFTGYSFDVAGDASAVRGLIARIHAAGALASFDPGAVGLVGEIGAEAFSQLVEGVDLFFVTLAEGRLLAGVDDPDAVVRKLRGRFGVVALLLPDGGAVVGRRGAKTVHAAPVATRSADPIGAGAAFVAGFVASWVRSPSLAIAARRGTKLAALALATVGGRPAT</sequence>
<dbReference type="RefSeq" id="WP_345376047.1">
    <property type="nucleotide sequence ID" value="NZ_BAABLM010000004.1"/>
</dbReference>
<dbReference type="Gene3D" id="3.40.1190.20">
    <property type="match status" value="1"/>
</dbReference>
<dbReference type="InterPro" id="IPR011611">
    <property type="entry name" value="PfkB_dom"/>
</dbReference>
<dbReference type="Pfam" id="PF00294">
    <property type="entry name" value="PfkB"/>
    <property type="match status" value="1"/>
</dbReference>
<dbReference type="InterPro" id="IPR002173">
    <property type="entry name" value="Carboh/pur_kinase_PfkB_CS"/>
</dbReference>
<comment type="caution">
    <text evidence="4">The sequence shown here is derived from an EMBL/GenBank/DDBJ whole genome shotgun (WGS) entry which is preliminary data.</text>
</comment>
<organism evidence="4 5">
    <name type="scientific">Frondihabitans cladoniiphilus</name>
    <dbReference type="NCBI Taxonomy" id="715785"/>
    <lineage>
        <taxon>Bacteria</taxon>
        <taxon>Bacillati</taxon>
        <taxon>Actinomycetota</taxon>
        <taxon>Actinomycetes</taxon>
        <taxon>Micrococcales</taxon>
        <taxon>Microbacteriaceae</taxon>
        <taxon>Frondihabitans</taxon>
    </lineage>
</organism>
<feature type="domain" description="Carbohydrate kinase PfkB" evidence="3">
    <location>
        <begin position="25"/>
        <end position="312"/>
    </location>
</feature>
<dbReference type="InterPro" id="IPR029056">
    <property type="entry name" value="Ribokinase-like"/>
</dbReference>
<reference evidence="5" key="1">
    <citation type="journal article" date="2019" name="Int. J. Syst. Evol. Microbiol.">
        <title>The Global Catalogue of Microorganisms (GCM) 10K type strain sequencing project: providing services to taxonomists for standard genome sequencing and annotation.</title>
        <authorList>
            <consortium name="The Broad Institute Genomics Platform"/>
            <consortium name="The Broad Institute Genome Sequencing Center for Infectious Disease"/>
            <person name="Wu L."/>
            <person name="Ma J."/>
        </authorList>
    </citation>
    <scope>NUCLEOTIDE SEQUENCE [LARGE SCALE GENOMIC DNA]</scope>
    <source>
        <strain evidence="5">JCM 18956</strain>
    </source>
</reference>
<name>A0ABP8W0B3_9MICO</name>
<dbReference type="PANTHER" id="PTHR10584:SF167">
    <property type="entry name" value="PFKB DOMAIN PROTEIN"/>
    <property type="match status" value="1"/>
</dbReference>
<dbReference type="EMBL" id="BAABLM010000004">
    <property type="protein sequence ID" value="GAA4677756.1"/>
    <property type="molecule type" value="Genomic_DNA"/>
</dbReference>
<evidence type="ECO:0000313" key="4">
    <source>
        <dbReference type="EMBL" id="GAA4677756.1"/>
    </source>
</evidence>
<dbReference type="PROSITE" id="PS00583">
    <property type="entry name" value="PFKB_KINASES_1"/>
    <property type="match status" value="1"/>
</dbReference>
<evidence type="ECO:0000256" key="1">
    <source>
        <dbReference type="ARBA" id="ARBA00022679"/>
    </source>
</evidence>
<proteinExistence type="predicted"/>
<dbReference type="Proteomes" id="UP001501295">
    <property type="component" value="Unassembled WGS sequence"/>
</dbReference>
<keyword evidence="2" id="KW-0418">Kinase</keyword>
<dbReference type="SUPFAM" id="SSF53613">
    <property type="entry name" value="Ribokinase-like"/>
    <property type="match status" value="1"/>
</dbReference>
<protein>
    <recommendedName>
        <fullName evidence="3">Carbohydrate kinase PfkB domain-containing protein</fullName>
    </recommendedName>
</protein>
<gene>
    <name evidence="4" type="ORF">GCM10025780_23260</name>
</gene>
<accession>A0ABP8W0B3</accession>
<evidence type="ECO:0000256" key="2">
    <source>
        <dbReference type="ARBA" id="ARBA00022777"/>
    </source>
</evidence>
<dbReference type="PANTHER" id="PTHR10584">
    <property type="entry name" value="SUGAR KINASE"/>
    <property type="match status" value="1"/>
</dbReference>
<evidence type="ECO:0000259" key="3">
    <source>
        <dbReference type="Pfam" id="PF00294"/>
    </source>
</evidence>